<evidence type="ECO:0000313" key="3">
    <source>
        <dbReference type="Proteomes" id="UP000029643"/>
    </source>
</evidence>
<feature type="transmembrane region" description="Helical" evidence="1">
    <location>
        <begin position="9"/>
        <end position="29"/>
    </location>
</feature>
<dbReference type="Proteomes" id="UP000029643">
    <property type="component" value="Unassembled WGS sequence"/>
</dbReference>
<protein>
    <submittedName>
        <fullName evidence="2">Uncharacterized protein</fullName>
    </submittedName>
</protein>
<comment type="caution">
    <text evidence="2">The sequence shown here is derived from an EMBL/GenBank/DDBJ whole genome shotgun (WGS) entry which is preliminary data.</text>
</comment>
<accession>A0A090WKM2</accession>
<dbReference type="EMBL" id="BBNU01000001">
    <property type="protein sequence ID" value="GAL77625.1"/>
    <property type="molecule type" value="Genomic_DNA"/>
</dbReference>
<dbReference type="AlphaFoldDB" id="A0A090WKM2"/>
<dbReference type="STRING" id="221126.SAMN04489722_102266"/>
<organism evidence="2 3">
    <name type="scientific">Algibacter lectus</name>
    <dbReference type="NCBI Taxonomy" id="221126"/>
    <lineage>
        <taxon>Bacteria</taxon>
        <taxon>Pseudomonadati</taxon>
        <taxon>Bacteroidota</taxon>
        <taxon>Flavobacteriia</taxon>
        <taxon>Flavobacteriales</taxon>
        <taxon>Flavobacteriaceae</taxon>
        <taxon>Algibacter</taxon>
    </lineage>
</organism>
<evidence type="ECO:0000313" key="2">
    <source>
        <dbReference type="EMBL" id="GAL77625.1"/>
    </source>
</evidence>
<reference evidence="2 3" key="1">
    <citation type="journal article" date="2014" name="Genome Announc.">
        <title>Draft Genome Sequences of Marine Flavobacterium Algibacter lectus Strains SS8 and NR4.</title>
        <authorList>
            <person name="Takatani N."/>
            <person name="Nakanishi M."/>
            <person name="Meirelles P."/>
            <person name="Mino S."/>
            <person name="Suda W."/>
            <person name="Oshima K."/>
            <person name="Hattori M."/>
            <person name="Ohkuma M."/>
            <person name="Hosokawa M."/>
            <person name="Miyashita K."/>
            <person name="Thompson F.L."/>
            <person name="Niwa A."/>
            <person name="Sawabe T."/>
            <person name="Sawabe T."/>
        </authorList>
    </citation>
    <scope>NUCLEOTIDE SEQUENCE [LARGE SCALE GENOMIC DNA]</scope>
    <source>
        <strain evidence="3">JCM19274</strain>
    </source>
</reference>
<keyword evidence="1" id="KW-1133">Transmembrane helix</keyword>
<evidence type="ECO:0000256" key="1">
    <source>
        <dbReference type="SAM" id="Phobius"/>
    </source>
</evidence>
<keyword evidence="1" id="KW-0812">Transmembrane</keyword>
<name>A0A090WKM2_9FLAO</name>
<gene>
    <name evidence="2" type="ORF">JCM19274_5338</name>
</gene>
<dbReference type="RefSeq" id="WP_042494980.1">
    <property type="nucleotide sequence ID" value="NZ_BBNU01000001.1"/>
</dbReference>
<keyword evidence="1" id="KW-0472">Membrane</keyword>
<proteinExistence type="predicted"/>
<sequence>MKKFLYKSILFFAVVTAIITSVLVFYGGYVDYFYNKFTTPKASSMIFGDSRSLQGIQPRIINAHFEGSDIELPMFNYSFTLGQIAYGKPYLNSIKKKLDTTTTNGLFIITVHPPFTLSNRGGDKEGTYFEKDMPPYNMEYVNSNPNYEYLIKNWDFSIFAVFLDNLLIRIKMVGWKKKIYQKIRPF</sequence>